<keyword evidence="1" id="KW-1133">Transmembrane helix</keyword>
<evidence type="ECO:0000313" key="3">
    <source>
        <dbReference type="Proteomes" id="UP001207337"/>
    </source>
</evidence>
<dbReference type="Proteomes" id="UP001207337">
    <property type="component" value="Unassembled WGS sequence"/>
</dbReference>
<keyword evidence="1" id="KW-0472">Membrane</keyword>
<keyword evidence="1" id="KW-0812">Transmembrane</keyword>
<organism evidence="2 3">
    <name type="scientific">Fodinibius salicampi</name>
    <dbReference type="NCBI Taxonomy" id="1920655"/>
    <lineage>
        <taxon>Bacteria</taxon>
        <taxon>Pseudomonadati</taxon>
        <taxon>Balneolota</taxon>
        <taxon>Balneolia</taxon>
        <taxon>Balneolales</taxon>
        <taxon>Balneolaceae</taxon>
        <taxon>Fodinibius</taxon>
    </lineage>
</organism>
<name>A0ABT3Q080_9BACT</name>
<evidence type="ECO:0000313" key="2">
    <source>
        <dbReference type="EMBL" id="MCW9713528.1"/>
    </source>
</evidence>
<feature type="transmembrane region" description="Helical" evidence="1">
    <location>
        <begin position="7"/>
        <end position="32"/>
    </location>
</feature>
<comment type="caution">
    <text evidence="2">The sequence shown here is derived from an EMBL/GenBank/DDBJ whole genome shotgun (WGS) entry which is preliminary data.</text>
</comment>
<feature type="transmembrane region" description="Helical" evidence="1">
    <location>
        <begin position="38"/>
        <end position="58"/>
    </location>
</feature>
<dbReference type="EMBL" id="JAJNDC010000003">
    <property type="protein sequence ID" value="MCW9713528.1"/>
    <property type="molecule type" value="Genomic_DNA"/>
</dbReference>
<proteinExistence type="predicted"/>
<evidence type="ECO:0000256" key="1">
    <source>
        <dbReference type="SAM" id="Phobius"/>
    </source>
</evidence>
<keyword evidence="3" id="KW-1185">Reference proteome</keyword>
<feature type="transmembrane region" description="Helical" evidence="1">
    <location>
        <begin position="101"/>
        <end position="117"/>
    </location>
</feature>
<gene>
    <name evidence="2" type="ORF">LQ318_11505</name>
</gene>
<sequence length="145" mass="16635">MNNWQRIFAYISASLVLGMALILLTNSFLQYISNEGTTGYLFLMGFGLVYLNINFGISRRFVIKAIRLDWVCYLITILTIAPTLFWVFTKDTGLGESQLEFVIAAVFSAFLGTYFGIRRGTVKREQYLQQLREEGEEVPDSLRSY</sequence>
<accession>A0ABT3Q080</accession>
<dbReference type="RefSeq" id="WP_265790290.1">
    <property type="nucleotide sequence ID" value="NZ_BAABRS010000003.1"/>
</dbReference>
<feature type="transmembrane region" description="Helical" evidence="1">
    <location>
        <begin position="70"/>
        <end position="89"/>
    </location>
</feature>
<protein>
    <submittedName>
        <fullName evidence="2">Uncharacterized protein</fullName>
    </submittedName>
</protein>
<reference evidence="2 3" key="1">
    <citation type="submission" date="2021-11" db="EMBL/GenBank/DDBJ databases">
        <title>Aliifidinibius sp. nov., a new bacterium isolated from saline soil.</title>
        <authorList>
            <person name="Galisteo C."/>
            <person name="De La Haba R."/>
            <person name="Sanchez-Porro C."/>
            <person name="Ventosa A."/>
        </authorList>
    </citation>
    <scope>NUCLEOTIDE SEQUENCE [LARGE SCALE GENOMIC DNA]</scope>
    <source>
        <strain evidence="2 3">KACC 190600</strain>
    </source>
</reference>